<keyword evidence="9" id="KW-0539">Nucleus</keyword>
<dbReference type="EMBL" id="GG666539">
    <property type="protein sequence ID" value="EEN57609.1"/>
    <property type="molecule type" value="Genomic_DNA"/>
</dbReference>
<keyword evidence="5" id="KW-0597">Phosphoprotein</keyword>
<evidence type="ECO:0000256" key="5">
    <source>
        <dbReference type="ARBA" id="ARBA00022553"/>
    </source>
</evidence>
<dbReference type="InParanoid" id="C3YPX1"/>
<dbReference type="Pfam" id="PF12884">
    <property type="entry name" value="TORC_N"/>
    <property type="match status" value="1"/>
</dbReference>
<feature type="domain" description="Transducer of regulated CREB activity N-terminal" evidence="10">
    <location>
        <begin position="3"/>
        <end position="62"/>
    </location>
</feature>
<accession>C3YPX1</accession>
<evidence type="ECO:0000256" key="2">
    <source>
        <dbReference type="ARBA" id="ARBA00004496"/>
    </source>
</evidence>
<evidence type="ECO:0000256" key="3">
    <source>
        <dbReference type="ARBA" id="ARBA00007167"/>
    </source>
</evidence>
<sequence length="123" mass="13583">MANPRKFSEKIALHNQKQAEETAAFEQIMKEVSGATRATAGAQYQKMQMAQALGAYRGGSLPNVNQIGTGAIDLQGALHSLEDIKRGAQPGFVDRRPGFDRSRMLAAQHRNRLAPFEKRQISF</sequence>
<dbReference type="GO" id="GO:0005737">
    <property type="term" value="C:cytoplasm"/>
    <property type="evidence" value="ECO:0007669"/>
    <property type="project" value="UniProtKB-SubCell"/>
</dbReference>
<comment type="subcellular location">
    <subcellularLocation>
        <location evidence="2">Cytoplasm</location>
    </subcellularLocation>
    <subcellularLocation>
        <location evidence="1">Nucleus</location>
    </subcellularLocation>
</comment>
<dbReference type="PANTHER" id="PTHR13589">
    <property type="entry name" value="CREB-REGULATED TRANSCRIPTION COACTIVATOR"/>
    <property type="match status" value="1"/>
</dbReference>
<dbReference type="GO" id="GO:0008140">
    <property type="term" value="F:cAMP response element binding protein binding"/>
    <property type="evidence" value="ECO:0007669"/>
    <property type="project" value="InterPro"/>
</dbReference>
<reference evidence="11" key="1">
    <citation type="journal article" date="2008" name="Nature">
        <title>The amphioxus genome and the evolution of the chordate karyotype.</title>
        <authorList>
            <consortium name="US DOE Joint Genome Institute (JGI-PGF)"/>
            <person name="Putnam N.H."/>
            <person name="Butts T."/>
            <person name="Ferrier D.E.K."/>
            <person name="Furlong R.F."/>
            <person name="Hellsten U."/>
            <person name="Kawashima T."/>
            <person name="Robinson-Rechavi M."/>
            <person name="Shoguchi E."/>
            <person name="Terry A."/>
            <person name="Yu J.-K."/>
            <person name="Benito-Gutierrez E.L."/>
            <person name="Dubchak I."/>
            <person name="Garcia-Fernandez J."/>
            <person name="Gibson-Brown J.J."/>
            <person name="Grigoriev I.V."/>
            <person name="Horton A.C."/>
            <person name="de Jong P.J."/>
            <person name="Jurka J."/>
            <person name="Kapitonov V.V."/>
            <person name="Kohara Y."/>
            <person name="Kuroki Y."/>
            <person name="Lindquist E."/>
            <person name="Lucas S."/>
            <person name="Osoegawa K."/>
            <person name="Pennacchio L.A."/>
            <person name="Salamov A.A."/>
            <person name="Satou Y."/>
            <person name="Sauka-Spengler T."/>
            <person name="Schmutz J."/>
            <person name="Shin-I T."/>
            <person name="Toyoda A."/>
            <person name="Bronner-Fraser M."/>
            <person name="Fujiyama A."/>
            <person name="Holland L.Z."/>
            <person name="Holland P.W.H."/>
            <person name="Satoh N."/>
            <person name="Rokhsar D.S."/>
        </authorList>
    </citation>
    <scope>NUCLEOTIDE SEQUENCE [LARGE SCALE GENOMIC DNA]</scope>
    <source>
        <strain evidence="11">S238N-H82</strain>
        <tissue evidence="11">Testes</tissue>
    </source>
</reference>
<dbReference type="InterPro" id="IPR024783">
    <property type="entry name" value="TORC_N"/>
</dbReference>
<evidence type="ECO:0000256" key="7">
    <source>
        <dbReference type="ARBA" id="ARBA00023159"/>
    </source>
</evidence>
<keyword evidence="7" id="KW-0010">Activator</keyword>
<gene>
    <name evidence="11" type="ORF">BRAFLDRAFT_85834</name>
</gene>
<evidence type="ECO:0000256" key="1">
    <source>
        <dbReference type="ARBA" id="ARBA00004123"/>
    </source>
</evidence>
<evidence type="ECO:0000313" key="11">
    <source>
        <dbReference type="EMBL" id="EEN57609.1"/>
    </source>
</evidence>
<dbReference type="GO" id="GO:0005634">
    <property type="term" value="C:nucleus"/>
    <property type="evidence" value="ECO:0007669"/>
    <property type="project" value="UniProtKB-SubCell"/>
</dbReference>
<comment type="similarity">
    <text evidence="3">Belongs to the TORC family.</text>
</comment>
<keyword evidence="6" id="KW-0805">Transcription regulation</keyword>
<keyword evidence="4" id="KW-0963">Cytoplasm</keyword>
<name>C3YPX1_BRAFL</name>
<keyword evidence="8" id="KW-0804">Transcription</keyword>
<evidence type="ECO:0000259" key="10">
    <source>
        <dbReference type="Pfam" id="PF12884"/>
    </source>
</evidence>
<evidence type="ECO:0000256" key="8">
    <source>
        <dbReference type="ARBA" id="ARBA00023163"/>
    </source>
</evidence>
<dbReference type="AlphaFoldDB" id="C3YPX1"/>
<protein>
    <recommendedName>
        <fullName evidence="10">Transducer of regulated CREB activity N-terminal domain-containing protein</fullName>
    </recommendedName>
</protein>
<evidence type="ECO:0000256" key="9">
    <source>
        <dbReference type="ARBA" id="ARBA00023242"/>
    </source>
</evidence>
<dbReference type="GO" id="GO:0051289">
    <property type="term" value="P:protein homotetramerization"/>
    <property type="evidence" value="ECO:0007669"/>
    <property type="project" value="InterPro"/>
</dbReference>
<dbReference type="InterPro" id="IPR024786">
    <property type="entry name" value="TORC"/>
</dbReference>
<dbReference type="PANTHER" id="PTHR13589:SF15">
    <property type="entry name" value="CREB-REGULATED TRANSCRIPTION COACTIVATOR, ISOFORM B"/>
    <property type="match status" value="1"/>
</dbReference>
<organism>
    <name type="scientific">Branchiostoma floridae</name>
    <name type="common">Florida lancelet</name>
    <name type="synonym">Amphioxus</name>
    <dbReference type="NCBI Taxonomy" id="7739"/>
    <lineage>
        <taxon>Eukaryota</taxon>
        <taxon>Metazoa</taxon>
        <taxon>Chordata</taxon>
        <taxon>Cephalochordata</taxon>
        <taxon>Leptocardii</taxon>
        <taxon>Amphioxiformes</taxon>
        <taxon>Branchiostomatidae</taxon>
        <taxon>Branchiostoma</taxon>
    </lineage>
</organism>
<proteinExistence type="inferred from homology"/>
<dbReference type="STRING" id="7739.C3YPX1"/>
<dbReference type="eggNOG" id="ENOG502S8VD">
    <property type="taxonomic scope" value="Eukaryota"/>
</dbReference>
<evidence type="ECO:0000256" key="6">
    <source>
        <dbReference type="ARBA" id="ARBA00023015"/>
    </source>
</evidence>
<evidence type="ECO:0000256" key="4">
    <source>
        <dbReference type="ARBA" id="ARBA00022490"/>
    </source>
</evidence>